<protein>
    <submittedName>
        <fullName evidence="2">DUF5050 domain-containing protein</fullName>
    </submittedName>
</protein>
<comment type="similarity">
    <text evidence="1">Belongs to the TolB family.</text>
</comment>
<dbReference type="Gene3D" id="2.120.10.30">
    <property type="entry name" value="TolB, C-terminal domain"/>
    <property type="match status" value="2"/>
</dbReference>
<dbReference type="Pfam" id="PF07676">
    <property type="entry name" value="PD40"/>
    <property type="match status" value="4"/>
</dbReference>
<reference evidence="2 3" key="1">
    <citation type="submission" date="2019-04" db="EMBL/GenBank/DDBJ databases">
        <title>Lacinutrix sp. nov., isolated from marine water.</title>
        <authorList>
            <person name="Kim W."/>
        </authorList>
    </citation>
    <scope>NUCLEOTIDE SEQUENCE [LARGE SCALE GENOMIC DNA]</scope>
    <source>
        <strain evidence="2 3">CAU 1491</strain>
    </source>
</reference>
<name>A0A4V6WEC7_9FLAO</name>
<dbReference type="SUPFAM" id="SSF69304">
    <property type="entry name" value="Tricorn protease N-terminal domain"/>
    <property type="match status" value="1"/>
</dbReference>
<evidence type="ECO:0000256" key="1">
    <source>
        <dbReference type="ARBA" id="ARBA00009820"/>
    </source>
</evidence>
<sequence length="327" mass="37288">MRTINLLLNTRIKMVVLFFITIQLISCKSDKRESTLDSKETLTQNDSLVYDTAPRWLPEGNSLIFYTYRHDDEGAELYSLNIESREMTRLTNTYHNEWWSEPTNDSKRIFVSSDFGHSERFGGSEIFELNLNDNSLKQITKDSIEGVFNIMPRLSPKGDKLLYSGDYIGPKKNAEIFVVNIDGTERINLTNSPSIDRSGSWSPDGSKIVFSSNRSGNFDLYIMLTDGSEIKQLTDTPWNETDPDWSPDGNQLVFVSDASNERQIYLMDIDGSNRLRLTKSGGKDVLPAWSPNGEWIAFATYRHGKKDKGDIYMIKKDGTNSTRLTPR</sequence>
<keyword evidence="3" id="KW-1185">Reference proteome</keyword>
<dbReference type="EMBL" id="SUPL01000001">
    <property type="protein sequence ID" value="TJY37759.1"/>
    <property type="molecule type" value="Genomic_DNA"/>
</dbReference>
<proteinExistence type="inferred from homology"/>
<evidence type="ECO:0000313" key="2">
    <source>
        <dbReference type="EMBL" id="TJY37759.1"/>
    </source>
</evidence>
<gene>
    <name evidence="2" type="ORF">E5167_00465</name>
</gene>
<dbReference type="OrthoDB" id="9815657at2"/>
<dbReference type="InterPro" id="IPR011659">
    <property type="entry name" value="WD40"/>
</dbReference>
<dbReference type="PANTHER" id="PTHR36842:SF1">
    <property type="entry name" value="PROTEIN TOLB"/>
    <property type="match status" value="1"/>
</dbReference>
<dbReference type="AlphaFoldDB" id="A0A4V6WEC7"/>
<dbReference type="Proteomes" id="UP000307657">
    <property type="component" value="Unassembled WGS sequence"/>
</dbReference>
<dbReference type="InterPro" id="IPR011042">
    <property type="entry name" value="6-blade_b-propeller_TolB-like"/>
</dbReference>
<dbReference type="Gene3D" id="2.120.10.60">
    <property type="entry name" value="Tricorn protease N-terminal domain"/>
    <property type="match status" value="1"/>
</dbReference>
<organism evidence="2 3">
    <name type="scientific">Pontimicrobium aquaticum</name>
    <dbReference type="NCBI Taxonomy" id="2565367"/>
    <lineage>
        <taxon>Bacteria</taxon>
        <taxon>Pseudomonadati</taxon>
        <taxon>Bacteroidota</taxon>
        <taxon>Flavobacteriia</taxon>
        <taxon>Flavobacteriales</taxon>
        <taxon>Flavobacteriaceae</taxon>
        <taxon>Pontimicrobium</taxon>
    </lineage>
</organism>
<accession>A0A4V6WEC7</accession>
<dbReference type="RefSeq" id="WP_136839919.1">
    <property type="nucleotide sequence ID" value="NZ_SUPL01000001.1"/>
</dbReference>
<comment type="caution">
    <text evidence="2">The sequence shown here is derived from an EMBL/GenBank/DDBJ whole genome shotgun (WGS) entry which is preliminary data.</text>
</comment>
<dbReference type="PANTHER" id="PTHR36842">
    <property type="entry name" value="PROTEIN TOLB HOMOLOG"/>
    <property type="match status" value="1"/>
</dbReference>
<evidence type="ECO:0000313" key="3">
    <source>
        <dbReference type="Proteomes" id="UP000307657"/>
    </source>
</evidence>